<sequence length="546" mass="63174">MRLAHCWILSVGVACLSVVCLRPQTSLGSDVYELAKRIDRHIDARLRSEEITPTDFVDHAAFLRRVTLDLAGRIPTQSELDDYLNAEPRDRKQRLVKRLIESPDFAYHQRNQLDILLLLRQEHNDKWREYLLEATRDNRPWDRLFREIMLPEESPSSDPRPVAFLKRRTNDLDAMTNDSSVTWFGVNVACAKCHDHPLVSDWTQAHYYGMAAFFQRTFQTRKGFIGERFDGRPKFTDENGEQQEAEFMFLTGTKVADPPLEFSEEELKQLNEQIKQAERDDKAEVPPRPDFRPRARLVELALSDDQQQFFARNITNRIWARFFGRGIVHPLDQMHSENPPSHPELLSELSDDLRESGYDLRRLIHAIVLSEPYARSVERASDAAPMPPELFAAAVPRPLSPRQLALSLRMVSIGPEKMLQWQSNEWEKQREQLERQADGLARSLVIPDDDEFQVPVSEALWFSNNQTIENDILNGSGDRLVGYLKTLESDSQLVSVAVKVILSREADDEETQAMATYLRSRTDRREQAIKQILWSLLGSPEFRFNH</sequence>
<gene>
    <name evidence="4" type="ORF">Pla52n_20170</name>
</gene>
<protein>
    <recommendedName>
        <fullName evidence="6">DUF1549 domain-containing protein</fullName>
    </recommendedName>
</protein>
<dbReference type="PANTHER" id="PTHR35889">
    <property type="entry name" value="CYCLOINULO-OLIGOSACCHARIDE FRUCTANOTRANSFERASE-RELATED"/>
    <property type="match status" value="1"/>
</dbReference>
<name>A0A5C6B4T8_9BACT</name>
<comment type="caution">
    <text evidence="4">The sequence shown here is derived from an EMBL/GenBank/DDBJ whole genome shotgun (WGS) entry which is preliminary data.</text>
</comment>
<dbReference type="PROSITE" id="PS51257">
    <property type="entry name" value="PROKAR_LIPOPROTEIN"/>
    <property type="match status" value="1"/>
</dbReference>
<dbReference type="Pfam" id="PF07587">
    <property type="entry name" value="PSD1"/>
    <property type="match status" value="1"/>
</dbReference>
<dbReference type="Proteomes" id="UP000320176">
    <property type="component" value="Unassembled WGS sequence"/>
</dbReference>
<dbReference type="AlphaFoldDB" id="A0A5C6B4T8"/>
<accession>A0A5C6B4T8</accession>
<proteinExistence type="predicted"/>
<dbReference type="OrthoDB" id="289126at2"/>
<reference evidence="4 5" key="1">
    <citation type="submission" date="2019-02" db="EMBL/GenBank/DDBJ databases">
        <title>Deep-cultivation of Planctomycetes and their phenomic and genomic characterization uncovers novel biology.</title>
        <authorList>
            <person name="Wiegand S."/>
            <person name="Jogler M."/>
            <person name="Boedeker C."/>
            <person name="Pinto D."/>
            <person name="Vollmers J."/>
            <person name="Rivas-Marin E."/>
            <person name="Kohn T."/>
            <person name="Peeters S.H."/>
            <person name="Heuer A."/>
            <person name="Rast P."/>
            <person name="Oberbeckmann S."/>
            <person name="Bunk B."/>
            <person name="Jeske O."/>
            <person name="Meyerdierks A."/>
            <person name="Storesund J.E."/>
            <person name="Kallscheuer N."/>
            <person name="Luecker S."/>
            <person name="Lage O.M."/>
            <person name="Pohl T."/>
            <person name="Merkel B.J."/>
            <person name="Hornburger P."/>
            <person name="Mueller R.-W."/>
            <person name="Bruemmer F."/>
            <person name="Labrenz M."/>
            <person name="Spormann A.M."/>
            <person name="Op Den Camp H."/>
            <person name="Overmann J."/>
            <person name="Amann R."/>
            <person name="Jetten M.S.M."/>
            <person name="Mascher T."/>
            <person name="Medema M.H."/>
            <person name="Devos D.P."/>
            <person name="Kaster A.-K."/>
            <person name="Ovreas L."/>
            <person name="Rohde M."/>
            <person name="Galperin M.Y."/>
            <person name="Jogler C."/>
        </authorList>
    </citation>
    <scope>NUCLEOTIDE SEQUENCE [LARGE SCALE GENOMIC DNA]</scope>
    <source>
        <strain evidence="4 5">Pla52n</strain>
    </source>
</reference>
<feature type="coiled-coil region" evidence="1">
    <location>
        <begin position="416"/>
        <end position="443"/>
    </location>
</feature>
<dbReference type="Pfam" id="PF07583">
    <property type="entry name" value="PSCyt2"/>
    <property type="match status" value="1"/>
</dbReference>
<keyword evidence="5" id="KW-1185">Reference proteome</keyword>
<dbReference type="InterPro" id="IPR011444">
    <property type="entry name" value="DUF1549"/>
</dbReference>
<organism evidence="4 5">
    <name type="scientific">Stieleria varia</name>
    <dbReference type="NCBI Taxonomy" id="2528005"/>
    <lineage>
        <taxon>Bacteria</taxon>
        <taxon>Pseudomonadati</taxon>
        <taxon>Planctomycetota</taxon>
        <taxon>Planctomycetia</taxon>
        <taxon>Pirellulales</taxon>
        <taxon>Pirellulaceae</taxon>
        <taxon>Stieleria</taxon>
    </lineage>
</organism>
<evidence type="ECO:0008006" key="6">
    <source>
        <dbReference type="Google" id="ProtNLM"/>
    </source>
</evidence>
<dbReference type="PANTHER" id="PTHR35889:SF3">
    <property type="entry name" value="F-BOX DOMAIN-CONTAINING PROTEIN"/>
    <property type="match status" value="1"/>
</dbReference>
<evidence type="ECO:0000256" key="1">
    <source>
        <dbReference type="SAM" id="Coils"/>
    </source>
</evidence>
<dbReference type="EMBL" id="SJPN01000002">
    <property type="protein sequence ID" value="TWU06296.1"/>
    <property type="molecule type" value="Genomic_DNA"/>
</dbReference>
<keyword evidence="1" id="KW-0175">Coiled coil</keyword>
<feature type="domain" description="DUF1553" evidence="3">
    <location>
        <begin position="294"/>
        <end position="467"/>
    </location>
</feature>
<dbReference type="RefSeq" id="WP_146519392.1">
    <property type="nucleotide sequence ID" value="NZ_CP151726.1"/>
</dbReference>
<evidence type="ECO:0000313" key="4">
    <source>
        <dbReference type="EMBL" id="TWU06296.1"/>
    </source>
</evidence>
<evidence type="ECO:0000259" key="2">
    <source>
        <dbReference type="Pfam" id="PF07583"/>
    </source>
</evidence>
<evidence type="ECO:0000259" key="3">
    <source>
        <dbReference type="Pfam" id="PF07587"/>
    </source>
</evidence>
<evidence type="ECO:0000313" key="5">
    <source>
        <dbReference type="Proteomes" id="UP000320176"/>
    </source>
</evidence>
<feature type="domain" description="DUF1549" evidence="2">
    <location>
        <begin position="37"/>
        <end position="217"/>
    </location>
</feature>
<dbReference type="InterPro" id="IPR022655">
    <property type="entry name" value="DUF1553"/>
</dbReference>